<dbReference type="RefSeq" id="WP_145091871.1">
    <property type="nucleotide sequence ID" value="NZ_CP036274.1"/>
</dbReference>
<reference evidence="1 2" key="1">
    <citation type="submission" date="2019-02" db="EMBL/GenBank/DDBJ databases">
        <title>Deep-cultivation of Planctomycetes and their phenomic and genomic characterization uncovers novel biology.</title>
        <authorList>
            <person name="Wiegand S."/>
            <person name="Jogler M."/>
            <person name="Boedeker C."/>
            <person name="Pinto D."/>
            <person name="Vollmers J."/>
            <person name="Rivas-Marin E."/>
            <person name="Kohn T."/>
            <person name="Peeters S.H."/>
            <person name="Heuer A."/>
            <person name="Rast P."/>
            <person name="Oberbeckmann S."/>
            <person name="Bunk B."/>
            <person name="Jeske O."/>
            <person name="Meyerdierks A."/>
            <person name="Storesund J.E."/>
            <person name="Kallscheuer N."/>
            <person name="Luecker S."/>
            <person name="Lage O.M."/>
            <person name="Pohl T."/>
            <person name="Merkel B.J."/>
            <person name="Hornburger P."/>
            <person name="Mueller R.-W."/>
            <person name="Bruemmer F."/>
            <person name="Labrenz M."/>
            <person name="Spormann A.M."/>
            <person name="Op den Camp H."/>
            <person name="Overmann J."/>
            <person name="Amann R."/>
            <person name="Jetten M.S.M."/>
            <person name="Mascher T."/>
            <person name="Medema M.H."/>
            <person name="Devos D.P."/>
            <person name="Kaster A.-K."/>
            <person name="Ovreas L."/>
            <person name="Rohde M."/>
            <person name="Galperin M.Y."/>
            <person name="Jogler C."/>
        </authorList>
    </citation>
    <scope>NUCLEOTIDE SEQUENCE [LARGE SCALE GENOMIC DNA]</scope>
    <source>
        <strain evidence="1 2">ETA_A8</strain>
    </source>
</reference>
<evidence type="ECO:0000313" key="2">
    <source>
        <dbReference type="Proteomes" id="UP000315017"/>
    </source>
</evidence>
<evidence type="ECO:0008006" key="3">
    <source>
        <dbReference type="Google" id="ProtNLM"/>
    </source>
</evidence>
<protein>
    <recommendedName>
        <fullName evidence="3">STAS/SEC14 domain-containing protein</fullName>
    </recommendedName>
</protein>
<proteinExistence type="predicted"/>
<name>A0A517YF66_9BACT</name>
<gene>
    <name evidence="1" type="ORF">ETAA8_39800</name>
</gene>
<dbReference type="KEGG" id="aagg:ETAA8_39800"/>
<dbReference type="OrthoDB" id="6024716at2"/>
<organism evidence="1 2">
    <name type="scientific">Anatilimnocola aggregata</name>
    <dbReference type="NCBI Taxonomy" id="2528021"/>
    <lineage>
        <taxon>Bacteria</taxon>
        <taxon>Pseudomonadati</taxon>
        <taxon>Planctomycetota</taxon>
        <taxon>Planctomycetia</taxon>
        <taxon>Pirellulales</taxon>
        <taxon>Pirellulaceae</taxon>
        <taxon>Anatilimnocola</taxon>
    </lineage>
</organism>
<sequence>MIEQDRALYRPLWTVSFDEAVTLVRAGIAAAMRHQVKDLLVDTTALRGFPSPGTFQRFLMAVEWAEEASGRIRLAMVALGEMIHAQKFGVTVAFNRGLVNNVFTTELEALAWLDVEPGKGSPTRRQ</sequence>
<dbReference type="Proteomes" id="UP000315017">
    <property type="component" value="Chromosome"/>
</dbReference>
<dbReference type="AlphaFoldDB" id="A0A517YF66"/>
<dbReference type="EMBL" id="CP036274">
    <property type="protein sequence ID" value="QDU28874.1"/>
    <property type="molecule type" value="Genomic_DNA"/>
</dbReference>
<accession>A0A517YF66</accession>
<evidence type="ECO:0000313" key="1">
    <source>
        <dbReference type="EMBL" id="QDU28874.1"/>
    </source>
</evidence>
<keyword evidence="2" id="KW-1185">Reference proteome</keyword>